<accession>A0A0B7AX77</accession>
<dbReference type="EMBL" id="HACG01038533">
    <property type="protein sequence ID" value="CEK85398.1"/>
    <property type="molecule type" value="Transcribed_RNA"/>
</dbReference>
<protein>
    <submittedName>
        <fullName evidence="1">Uncharacterized protein</fullName>
    </submittedName>
</protein>
<reference evidence="1" key="1">
    <citation type="submission" date="2014-12" db="EMBL/GenBank/DDBJ databases">
        <title>Insight into the proteome of Arion vulgaris.</title>
        <authorList>
            <person name="Aradska J."/>
            <person name="Bulat T."/>
            <person name="Smidak R."/>
            <person name="Sarate P."/>
            <person name="Gangsoo J."/>
            <person name="Sialana F."/>
            <person name="Bilban M."/>
            <person name="Lubec G."/>
        </authorList>
    </citation>
    <scope>NUCLEOTIDE SEQUENCE</scope>
    <source>
        <tissue evidence="1">Skin</tissue>
    </source>
</reference>
<evidence type="ECO:0000313" key="1">
    <source>
        <dbReference type="EMBL" id="CEK85398.1"/>
    </source>
</evidence>
<name>A0A0B7AX77_9EUPU</name>
<sequence>MATPANIGVNNHKNVLTFDRTSSDLKDLKDRNFSFTIVDAGDGQSQAEFQIADNNGQVLRKNVSKPFPAGAIQKKSAKLTKDAYVVEVKKQSNITLDDYF</sequence>
<organism evidence="1">
    <name type="scientific">Arion vulgaris</name>
    <dbReference type="NCBI Taxonomy" id="1028688"/>
    <lineage>
        <taxon>Eukaryota</taxon>
        <taxon>Metazoa</taxon>
        <taxon>Spiralia</taxon>
        <taxon>Lophotrochozoa</taxon>
        <taxon>Mollusca</taxon>
        <taxon>Gastropoda</taxon>
        <taxon>Heterobranchia</taxon>
        <taxon>Euthyneura</taxon>
        <taxon>Panpulmonata</taxon>
        <taxon>Eupulmonata</taxon>
        <taxon>Stylommatophora</taxon>
        <taxon>Helicina</taxon>
        <taxon>Arionoidea</taxon>
        <taxon>Arionidae</taxon>
        <taxon>Arion</taxon>
    </lineage>
</organism>
<proteinExistence type="predicted"/>
<dbReference type="AlphaFoldDB" id="A0A0B7AX77"/>
<gene>
    <name evidence="1" type="primary">ORF148027</name>
</gene>